<dbReference type="AlphaFoldDB" id="A0A834X1R2"/>
<evidence type="ECO:0000313" key="2">
    <source>
        <dbReference type="Proteomes" id="UP000634136"/>
    </source>
</evidence>
<reference evidence="1" key="1">
    <citation type="submission" date="2020-09" db="EMBL/GenBank/DDBJ databases">
        <title>Genome-Enabled Discovery of Anthraquinone Biosynthesis in Senna tora.</title>
        <authorList>
            <person name="Kang S.-H."/>
            <person name="Pandey R.P."/>
            <person name="Lee C.-M."/>
            <person name="Sim J.-S."/>
            <person name="Jeong J.-T."/>
            <person name="Choi B.-S."/>
            <person name="Jung M."/>
            <person name="Ginzburg D."/>
            <person name="Zhao K."/>
            <person name="Won S.Y."/>
            <person name="Oh T.-J."/>
            <person name="Yu Y."/>
            <person name="Kim N.-H."/>
            <person name="Lee O.R."/>
            <person name="Lee T.-H."/>
            <person name="Bashyal P."/>
            <person name="Kim T.-S."/>
            <person name="Lee W.-H."/>
            <person name="Kawkins C."/>
            <person name="Kim C.-K."/>
            <person name="Kim J.S."/>
            <person name="Ahn B.O."/>
            <person name="Rhee S.Y."/>
            <person name="Sohng J.K."/>
        </authorList>
    </citation>
    <scope>NUCLEOTIDE SEQUENCE</scope>
    <source>
        <tissue evidence="1">Leaf</tissue>
    </source>
</reference>
<dbReference type="EMBL" id="JAAIUW010000004">
    <property type="protein sequence ID" value="KAF7836722.1"/>
    <property type="molecule type" value="Genomic_DNA"/>
</dbReference>
<dbReference type="Proteomes" id="UP000634136">
    <property type="component" value="Unassembled WGS sequence"/>
</dbReference>
<protein>
    <submittedName>
        <fullName evidence="1">Uncharacterized protein</fullName>
    </submittedName>
</protein>
<sequence>MVRVGFAIEIGTCIDKTSSALASGAGTARDSLDPFLSGSCLCPLLPAAPCTYSKSSTNKQNDIIIKKKSWPSEFTSFFKADAAVPRSAGSMDKRVSMSANAGETEIIENSESTCASVNFSPGCEASPAKSCSMYSKTRLSRNKHTLSSFSKESARRGNHPLIASPATAANHEGHPAATCSPSTAFGTLPIPGC</sequence>
<gene>
    <name evidence="1" type="ORF">G2W53_011581</name>
</gene>
<keyword evidence="2" id="KW-1185">Reference proteome</keyword>
<name>A0A834X1R2_9FABA</name>
<evidence type="ECO:0000313" key="1">
    <source>
        <dbReference type="EMBL" id="KAF7836722.1"/>
    </source>
</evidence>
<comment type="caution">
    <text evidence="1">The sequence shown here is derived from an EMBL/GenBank/DDBJ whole genome shotgun (WGS) entry which is preliminary data.</text>
</comment>
<organism evidence="1 2">
    <name type="scientific">Senna tora</name>
    <dbReference type="NCBI Taxonomy" id="362788"/>
    <lineage>
        <taxon>Eukaryota</taxon>
        <taxon>Viridiplantae</taxon>
        <taxon>Streptophyta</taxon>
        <taxon>Embryophyta</taxon>
        <taxon>Tracheophyta</taxon>
        <taxon>Spermatophyta</taxon>
        <taxon>Magnoliopsida</taxon>
        <taxon>eudicotyledons</taxon>
        <taxon>Gunneridae</taxon>
        <taxon>Pentapetalae</taxon>
        <taxon>rosids</taxon>
        <taxon>fabids</taxon>
        <taxon>Fabales</taxon>
        <taxon>Fabaceae</taxon>
        <taxon>Caesalpinioideae</taxon>
        <taxon>Cassia clade</taxon>
        <taxon>Senna</taxon>
    </lineage>
</organism>
<accession>A0A834X1R2</accession>
<proteinExistence type="predicted"/>
<dbReference type="OrthoDB" id="10651106at2759"/>